<dbReference type="InterPro" id="IPR001878">
    <property type="entry name" value="Znf_CCHC"/>
</dbReference>
<comment type="function">
    <text evidence="8">Involved in pre-mRNA splicing.</text>
</comment>
<keyword evidence="5 8" id="KW-0508">mRNA splicing</keyword>
<keyword evidence="4 8" id="KW-0747">Spliceosome</keyword>
<proteinExistence type="inferred from homology"/>
<feature type="region of interest" description="Disordered" evidence="9">
    <location>
        <begin position="295"/>
        <end position="333"/>
    </location>
</feature>
<evidence type="ECO:0000256" key="8">
    <source>
        <dbReference type="RuleBase" id="RU367071"/>
    </source>
</evidence>
<dbReference type="GO" id="GO:0030628">
    <property type="term" value="F:pre-mRNA 3'-splice site binding"/>
    <property type="evidence" value="ECO:0007669"/>
    <property type="project" value="UniProtKB-UniRule"/>
</dbReference>
<evidence type="ECO:0000256" key="5">
    <source>
        <dbReference type="ARBA" id="ARBA00023187"/>
    </source>
</evidence>
<comment type="subunit">
    <text evidence="8">Associated with the spliceosome.</text>
</comment>
<dbReference type="PROSITE" id="PS50158">
    <property type="entry name" value="ZF_CCHC"/>
    <property type="match status" value="1"/>
</dbReference>
<keyword evidence="12" id="KW-1185">Reference proteome</keyword>
<evidence type="ECO:0000256" key="6">
    <source>
        <dbReference type="ARBA" id="ARBA00023242"/>
    </source>
</evidence>
<dbReference type="InterPro" id="IPR039974">
    <property type="entry name" value="Splicing_factor_SLU7"/>
</dbReference>
<evidence type="ECO:0000313" key="12">
    <source>
        <dbReference type="Proteomes" id="UP001162131"/>
    </source>
</evidence>
<name>A0AAU9JRK4_9CILI</name>
<evidence type="ECO:0000259" key="10">
    <source>
        <dbReference type="PROSITE" id="PS50158"/>
    </source>
</evidence>
<dbReference type="PANTHER" id="PTHR12942">
    <property type="entry name" value="STEP II SPLICING FACTOR SLU7"/>
    <property type="match status" value="1"/>
</dbReference>
<reference evidence="11" key="1">
    <citation type="submission" date="2021-09" db="EMBL/GenBank/DDBJ databases">
        <authorList>
            <consortium name="AG Swart"/>
            <person name="Singh M."/>
            <person name="Singh A."/>
            <person name="Seah K."/>
            <person name="Emmerich C."/>
        </authorList>
    </citation>
    <scope>NUCLEOTIDE SEQUENCE</scope>
    <source>
        <strain evidence="11">ATCC30299</strain>
    </source>
</reference>
<comment type="similarity">
    <text evidence="2 8">Belongs to the SLU7 family.</text>
</comment>
<gene>
    <name evidence="11" type="ORF">BSTOLATCC_MIC42246</name>
</gene>
<evidence type="ECO:0000256" key="1">
    <source>
        <dbReference type="ARBA" id="ARBA00004123"/>
    </source>
</evidence>
<feature type="domain" description="CCHC-type" evidence="10">
    <location>
        <begin position="66"/>
        <end position="79"/>
    </location>
</feature>
<dbReference type="AlphaFoldDB" id="A0AAU9JRK4"/>
<sequence>MDNQESDGINPNMPSFIAQAPWYIKGESGSLNHQKSQKSKLKSTIDTWYSKGTTSNISKKFQKGACANCGAPSHSAKDCVERPRKVGAKYSNRDFRPEENIQKIDLDYDGKRDRWNGYQPDMYKKVIEEYEQIETEKKKRKIENTEEPINDPESAEINDEAKNQTYAYSEMVNNVDPRTKTITSNNRVRDDTACYLWNLDHTNANYDGKSRSMNELEVGKGNDSEEDQMYRDSWMKISGDMVPMIEQEEYVQKLYERGHDLHPLANPSQSELAYKWYKEESKKRITKKKKKLLDLYGDQDEYSEEEALGKDSKNQNENGTSEIEESQPKNDKT</sequence>
<feature type="compositionally biased region" description="Acidic residues" evidence="9">
    <location>
        <begin position="297"/>
        <end position="306"/>
    </location>
</feature>
<keyword evidence="7" id="KW-0862">Zinc</keyword>
<dbReference type="InterPro" id="IPR021715">
    <property type="entry name" value="Slu7_dom"/>
</dbReference>
<evidence type="ECO:0000256" key="7">
    <source>
        <dbReference type="PROSITE-ProRule" id="PRU00047"/>
    </source>
</evidence>
<keyword evidence="3 8" id="KW-0507">mRNA processing</keyword>
<dbReference type="GO" id="GO:0005681">
    <property type="term" value="C:spliceosomal complex"/>
    <property type="evidence" value="ECO:0007669"/>
    <property type="project" value="UniProtKB-UniRule"/>
</dbReference>
<evidence type="ECO:0000256" key="4">
    <source>
        <dbReference type="ARBA" id="ARBA00022728"/>
    </source>
</evidence>
<accession>A0AAU9JRK4</accession>
<comment type="subcellular location">
    <subcellularLocation>
        <location evidence="1 8">Nucleus</location>
    </subcellularLocation>
</comment>
<dbReference type="Pfam" id="PF11708">
    <property type="entry name" value="Slu7"/>
    <property type="match status" value="1"/>
</dbReference>
<evidence type="ECO:0000256" key="9">
    <source>
        <dbReference type="SAM" id="MobiDB-lite"/>
    </source>
</evidence>
<protein>
    <recommendedName>
        <fullName evidence="8">Pre-mRNA-splicing factor SLU7</fullName>
    </recommendedName>
</protein>
<organism evidence="11 12">
    <name type="scientific">Blepharisma stoltei</name>
    <dbReference type="NCBI Taxonomy" id="1481888"/>
    <lineage>
        <taxon>Eukaryota</taxon>
        <taxon>Sar</taxon>
        <taxon>Alveolata</taxon>
        <taxon>Ciliophora</taxon>
        <taxon>Postciliodesmatophora</taxon>
        <taxon>Heterotrichea</taxon>
        <taxon>Heterotrichida</taxon>
        <taxon>Blepharismidae</taxon>
        <taxon>Blepharisma</taxon>
    </lineage>
</organism>
<keyword evidence="7" id="KW-0863">Zinc-finger</keyword>
<comment type="caution">
    <text evidence="11">The sequence shown here is derived from an EMBL/GenBank/DDBJ whole genome shotgun (WGS) entry which is preliminary data.</text>
</comment>
<dbReference type="GO" id="GO:0000398">
    <property type="term" value="P:mRNA splicing, via spliceosome"/>
    <property type="evidence" value="ECO:0007669"/>
    <property type="project" value="UniProtKB-UniRule"/>
</dbReference>
<keyword evidence="6 8" id="KW-0539">Nucleus</keyword>
<dbReference type="Proteomes" id="UP001162131">
    <property type="component" value="Unassembled WGS sequence"/>
</dbReference>
<dbReference type="GO" id="GO:0008270">
    <property type="term" value="F:zinc ion binding"/>
    <property type="evidence" value="ECO:0007669"/>
    <property type="project" value="UniProtKB-KW"/>
</dbReference>
<keyword evidence="7" id="KW-0479">Metal-binding</keyword>
<dbReference type="EMBL" id="CAJZBQ010000041">
    <property type="protein sequence ID" value="CAG9326987.1"/>
    <property type="molecule type" value="Genomic_DNA"/>
</dbReference>
<evidence type="ECO:0000256" key="3">
    <source>
        <dbReference type="ARBA" id="ARBA00022664"/>
    </source>
</evidence>
<evidence type="ECO:0000256" key="2">
    <source>
        <dbReference type="ARBA" id="ARBA00007203"/>
    </source>
</evidence>
<evidence type="ECO:0000313" key="11">
    <source>
        <dbReference type="EMBL" id="CAG9326987.1"/>
    </source>
</evidence>
<dbReference type="PANTHER" id="PTHR12942:SF2">
    <property type="entry name" value="PRE-MRNA-SPLICING FACTOR SLU7"/>
    <property type="match status" value="1"/>
</dbReference>